<proteinExistence type="predicted"/>
<dbReference type="GO" id="GO:0016747">
    <property type="term" value="F:acyltransferase activity, transferring groups other than amino-acyl groups"/>
    <property type="evidence" value="ECO:0007669"/>
    <property type="project" value="InterPro"/>
</dbReference>
<evidence type="ECO:0000259" key="1">
    <source>
        <dbReference type="PROSITE" id="PS51186"/>
    </source>
</evidence>
<accession>A0A650EN46</accession>
<dbReference type="EMBL" id="MN577573">
    <property type="protein sequence ID" value="QGT51199.1"/>
    <property type="molecule type" value="Genomic_DNA"/>
</dbReference>
<reference evidence="2" key="1">
    <citation type="journal article" date="2020" name="J. ISSAAS">
        <title>Lactobacilli and other gastrointestinal microbiota of Peromyscus leucopus, reservoir host for agents of Lyme disease and other zoonoses in North America.</title>
        <authorList>
            <person name="Milovic A."/>
            <person name="Bassam K."/>
            <person name="Shao H."/>
            <person name="Chatzistamou I."/>
            <person name="Tufts D.M."/>
            <person name="Diuk-Wasser M."/>
            <person name="Barbour A.G."/>
        </authorList>
    </citation>
    <scope>NUCLEOTIDE SEQUENCE</scope>
    <source>
        <strain evidence="2">LL40</strain>
    </source>
</reference>
<organism evidence="2">
    <name type="scientific">uncultured Bacillota bacterium</name>
    <dbReference type="NCBI Taxonomy" id="344338"/>
    <lineage>
        <taxon>Bacteria</taxon>
        <taxon>Bacillati</taxon>
        <taxon>Bacillota</taxon>
        <taxon>environmental samples</taxon>
    </lineage>
</organism>
<dbReference type="PROSITE" id="PS51186">
    <property type="entry name" value="GNAT"/>
    <property type="match status" value="1"/>
</dbReference>
<dbReference type="InterPro" id="IPR000182">
    <property type="entry name" value="GNAT_dom"/>
</dbReference>
<gene>
    <name evidence="2" type="ORF">Firmicute1046_2750</name>
</gene>
<feature type="domain" description="N-acetyltransferase" evidence="1">
    <location>
        <begin position="110"/>
        <end position="256"/>
    </location>
</feature>
<name>A0A650EN46_9FIRM</name>
<evidence type="ECO:0000313" key="2">
    <source>
        <dbReference type="EMBL" id="QGT51199.1"/>
    </source>
</evidence>
<dbReference type="AlphaFoldDB" id="A0A650EN46"/>
<protein>
    <recommendedName>
        <fullName evidence="1">N-acetyltransferase domain-containing protein</fullName>
    </recommendedName>
</protein>
<dbReference type="Pfam" id="PF12746">
    <property type="entry name" value="GNAT_acetyltran"/>
    <property type="match status" value="1"/>
</dbReference>
<sequence length="262" mass="29204">MTNQDILAIALRQSAIDLSCDAEDFLQKENKVVYSKPNAAARKYLELPFDCNLVTYGNNIVASVQPELVNAVSEYINKYAAEHCFETPNMNVLSEILASYGLKICFMAEYFLPDVTILKKLPCKYEIRLLTQEDFSELYLPEWSNALCEKRRDLDILGVGAYEDGKLIGFAGCSADCEEMWQIGIDVLPSYRRQGVAAALTSALALEVLQRGKVPFYCAAWSNIKSVRNAIKSGFRPAWAELTAKSAEFVDKLNEVTPVSPA</sequence>
<dbReference type="InterPro" id="IPR027365">
    <property type="entry name" value="GNAT_acetyltra_YdfB-like"/>
</dbReference>
<dbReference type="CDD" id="cd04301">
    <property type="entry name" value="NAT_SF"/>
    <property type="match status" value="1"/>
</dbReference>
<dbReference type="InterPro" id="IPR016181">
    <property type="entry name" value="Acyl_CoA_acyltransferase"/>
</dbReference>
<dbReference type="SUPFAM" id="SSF55729">
    <property type="entry name" value="Acyl-CoA N-acyltransferases (Nat)"/>
    <property type="match status" value="1"/>
</dbReference>
<dbReference type="Gene3D" id="3.40.630.30">
    <property type="match status" value="1"/>
</dbReference>